<dbReference type="InterPro" id="IPR011576">
    <property type="entry name" value="Pyridox_Oxase_N"/>
</dbReference>
<dbReference type="RefSeq" id="WP_239136531.1">
    <property type="nucleotide sequence ID" value="NZ_BAAAVW010000014.1"/>
</dbReference>
<comment type="caution">
    <text evidence="3">The sequence shown here is derived from an EMBL/GenBank/DDBJ whole genome shotgun (WGS) entry which is preliminary data.</text>
</comment>
<sequence length="133" mass="14750">MTEAEARARFAASPVARLATATPDGRPHLVPIVFILRDGTIYHGVDAKPKRGTALRRLANLDANPHASVLVDHYDDDWDALWWVRADGTARDVDPAGPEGRAAVRLLAARYPRYRLLGRLIAIDVTGWSWWTA</sequence>
<dbReference type="Gene3D" id="2.30.110.10">
    <property type="entry name" value="Electron Transport, Fmn-binding Protein, Chain A"/>
    <property type="match status" value="1"/>
</dbReference>
<evidence type="ECO:0000313" key="4">
    <source>
        <dbReference type="Proteomes" id="UP000660611"/>
    </source>
</evidence>
<proteinExistence type="predicted"/>
<evidence type="ECO:0000259" key="2">
    <source>
        <dbReference type="Pfam" id="PF01243"/>
    </source>
</evidence>
<dbReference type="PANTHER" id="PTHR35176">
    <property type="entry name" value="HEME OXYGENASE HI_0854-RELATED"/>
    <property type="match status" value="1"/>
</dbReference>
<dbReference type="EMBL" id="BONQ01000127">
    <property type="protein sequence ID" value="GIG50040.1"/>
    <property type="molecule type" value="Genomic_DNA"/>
</dbReference>
<reference evidence="3" key="1">
    <citation type="submission" date="2021-01" db="EMBL/GenBank/DDBJ databases">
        <title>Whole genome shotgun sequence of Dactylosporangium siamense NBRC 106093.</title>
        <authorList>
            <person name="Komaki H."/>
            <person name="Tamura T."/>
        </authorList>
    </citation>
    <scope>NUCLEOTIDE SEQUENCE</scope>
    <source>
        <strain evidence="3">NBRC 106093</strain>
    </source>
</reference>
<dbReference type="Pfam" id="PF01243">
    <property type="entry name" value="PNPOx_N"/>
    <property type="match status" value="1"/>
</dbReference>
<dbReference type="GO" id="GO:0070967">
    <property type="term" value="F:coenzyme F420 binding"/>
    <property type="evidence" value="ECO:0007669"/>
    <property type="project" value="TreeGrafter"/>
</dbReference>
<dbReference type="PANTHER" id="PTHR35176:SF2">
    <property type="entry name" value="F420H(2)-DEPENDENT REDUCTASE RV1155"/>
    <property type="match status" value="1"/>
</dbReference>
<keyword evidence="1" id="KW-0560">Oxidoreductase</keyword>
<dbReference type="InterPro" id="IPR012349">
    <property type="entry name" value="Split_barrel_FMN-bd"/>
</dbReference>
<dbReference type="GO" id="GO:0016627">
    <property type="term" value="F:oxidoreductase activity, acting on the CH-CH group of donors"/>
    <property type="evidence" value="ECO:0007669"/>
    <property type="project" value="TreeGrafter"/>
</dbReference>
<keyword evidence="4" id="KW-1185">Reference proteome</keyword>
<name>A0A919PSF3_9ACTN</name>
<accession>A0A919PSF3</accession>
<organism evidence="3 4">
    <name type="scientific">Dactylosporangium siamense</name>
    <dbReference type="NCBI Taxonomy" id="685454"/>
    <lineage>
        <taxon>Bacteria</taxon>
        <taxon>Bacillati</taxon>
        <taxon>Actinomycetota</taxon>
        <taxon>Actinomycetes</taxon>
        <taxon>Micromonosporales</taxon>
        <taxon>Micromonosporaceae</taxon>
        <taxon>Dactylosporangium</taxon>
    </lineage>
</organism>
<dbReference type="NCBIfam" id="TIGR03668">
    <property type="entry name" value="Rv0121_F420"/>
    <property type="match status" value="1"/>
</dbReference>
<gene>
    <name evidence="3" type="ORF">Dsi01nite_080810</name>
</gene>
<protein>
    <submittedName>
        <fullName evidence="3">PPOX class F420-dependent oxidoreductase</fullName>
    </submittedName>
</protein>
<evidence type="ECO:0000313" key="3">
    <source>
        <dbReference type="EMBL" id="GIG50040.1"/>
    </source>
</evidence>
<dbReference type="InterPro" id="IPR052019">
    <property type="entry name" value="F420H2_bilvrd_red/Heme_oxyg"/>
</dbReference>
<evidence type="ECO:0000256" key="1">
    <source>
        <dbReference type="ARBA" id="ARBA00023002"/>
    </source>
</evidence>
<dbReference type="SUPFAM" id="SSF50475">
    <property type="entry name" value="FMN-binding split barrel"/>
    <property type="match status" value="1"/>
</dbReference>
<dbReference type="GO" id="GO:0005829">
    <property type="term" value="C:cytosol"/>
    <property type="evidence" value="ECO:0007669"/>
    <property type="project" value="TreeGrafter"/>
</dbReference>
<feature type="domain" description="Pyridoxamine 5'-phosphate oxidase N-terminal" evidence="2">
    <location>
        <begin position="3"/>
        <end position="112"/>
    </location>
</feature>
<dbReference type="AlphaFoldDB" id="A0A919PSF3"/>
<dbReference type="Proteomes" id="UP000660611">
    <property type="component" value="Unassembled WGS sequence"/>
</dbReference>
<dbReference type="InterPro" id="IPR019967">
    <property type="entry name" value="F420-dep_enz_PPOX_Rv0121"/>
</dbReference>